<feature type="signal peptide" evidence="1">
    <location>
        <begin position="1"/>
        <end position="23"/>
    </location>
</feature>
<reference evidence="2" key="1">
    <citation type="submission" date="2020-06" db="EMBL/GenBank/DDBJ databases">
        <title>Draft genome of Bugula neritina, a colonial animal packing powerful symbionts and potential medicines.</title>
        <authorList>
            <person name="Rayko M."/>
        </authorList>
    </citation>
    <scope>NUCLEOTIDE SEQUENCE [LARGE SCALE GENOMIC DNA]</scope>
    <source>
        <strain evidence="2">Kwan_BN1</strain>
    </source>
</reference>
<sequence length="194" mass="21544">MELMVTVSCCLGLLTHWMTLVAAAGSEVTCYSYSSELDDSCIDDLTSTVICSLTQSKGCATKLTTNEAVVRGCADIGLTLQECQVSIVFDTECVCHTDRHDLLCILYNLTAAVSTVATLEWLPKGFVELPRFEMPINLEILSELTPVDYLAKYCVITSRVKKLLYHRQYTKNKDIKADGIDSLETRTPAHFYGH</sequence>
<dbReference type="Proteomes" id="UP000593567">
    <property type="component" value="Unassembled WGS sequence"/>
</dbReference>
<accession>A0A7J7JIU4</accession>
<evidence type="ECO:0000256" key="1">
    <source>
        <dbReference type="SAM" id="SignalP"/>
    </source>
</evidence>
<dbReference type="OrthoDB" id="10021598at2759"/>
<keyword evidence="3" id="KW-1185">Reference proteome</keyword>
<name>A0A7J7JIU4_BUGNE</name>
<feature type="chain" id="PRO_5029566245" evidence="1">
    <location>
        <begin position="24"/>
        <end position="194"/>
    </location>
</feature>
<keyword evidence="1" id="KW-0732">Signal</keyword>
<evidence type="ECO:0000313" key="3">
    <source>
        <dbReference type="Proteomes" id="UP000593567"/>
    </source>
</evidence>
<dbReference type="AlphaFoldDB" id="A0A7J7JIU4"/>
<evidence type="ECO:0000313" key="2">
    <source>
        <dbReference type="EMBL" id="KAF6026025.1"/>
    </source>
</evidence>
<gene>
    <name evidence="2" type="ORF">EB796_015666</name>
</gene>
<organism evidence="2 3">
    <name type="scientific">Bugula neritina</name>
    <name type="common">Brown bryozoan</name>
    <name type="synonym">Sertularia neritina</name>
    <dbReference type="NCBI Taxonomy" id="10212"/>
    <lineage>
        <taxon>Eukaryota</taxon>
        <taxon>Metazoa</taxon>
        <taxon>Spiralia</taxon>
        <taxon>Lophotrochozoa</taxon>
        <taxon>Bryozoa</taxon>
        <taxon>Gymnolaemata</taxon>
        <taxon>Cheilostomatida</taxon>
        <taxon>Flustrina</taxon>
        <taxon>Buguloidea</taxon>
        <taxon>Bugulidae</taxon>
        <taxon>Bugula</taxon>
    </lineage>
</organism>
<dbReference type="EMBL" id="VXIV02002369">
    <property type="protein sequence ID" value="KAF6026025.1"/>
    <property type="molecule type" value="Genomic_DNA"/>
</dbReference>
<proteinExistence type="predicted"/>
<protein>
    <submittedName>
        <fullName evidence="2">Uncharacterized protein</fullName>
    </submittedName>
</protein>
<comment type="caution">
    <text evidence="2">The sequence shown here is derived from an EMBL/GenBank/DDBJ whole genome shotgun (WGS) entry which is preliminary data.</text>
</comment>